<evidence type="ECO:0000313" key="3">
    <source>
        <dbReference type="EMBL" id="CAF1984429.1"/>
    </source>
</evidence>
<organism evidence="3">
    <name type="scientific">Brassica napus</name>
    <name type="common">Rape</name>
    <dbReference type="NCBI Taxonomy" id="3708"/>
    <lineage>
        <taxon>Eukaryota</taxon>
        <taxon>Viridiplantae</taxon>
        <taxon>Streptophyta</taxon>
        <taxon>Embryophyta</taxon>
        <taxon>Tracheophyta</taxon>
        <taxon>Spermatophyta</taxon>
        <taxon>Magnoliopsida</taxon>
        <taxon>eudicotyledons</taxon>
        <taxon>Gunneridae</taxon>
        <taxon>Pentapetalae</taxon>
        <taxon>rosids</taxon>
        <taxon>malvids</taxon>
        <taxon>Brassicales</taxon>
        <taxon>Brassicaceae</taxon>
        <taxon>Brassiceae</taxon>
        <taxon>Brassica</taxon>
    </lineage>
</organism>
<evidence type="ECO:0000256" key="1">
    <source>
        <dbReference type="ARBA" id="ARBA00009431"/>
    </source>
</evidence>
<comment type="similarity">
    <text evidence="1">Belongs to the peptidase S10 family.</text>
</comment>
<keyword evidence="2" id="KW-0732">Signal</keyword>
<dbReference type="GO" id="GO:0006508">
    <property type="term" value="P:proteolysis"/>
    <property type="evidence" value="ECO:0007669"/>
    <property type="project" value="InterPro"/>
</dbReference>
<protein>
    <submittedName>
        <fullName evidence="3">(rape) hypothetical protein</fullName>
    </submittedName>
</protein>
<accession>A0A816MAD1</accession>
<dbReference type="InterPro" id="IPR029058">
    <property type="entry name" value="AB_hydrolase_fold"/>
</dbReference>
<dbReference type="Proteomes" id="UP001295469">
    <property type="component" value="Chromosome C07"/>
</dbReference>
<evidence type="ECO:0000256" key="2">
    <source>
        <dbReference type="SAM" id="SignalP"/>
    </source>
</evidence>
<proteinExistence type="inferred from homology"/>
<dbReference type="InterPro" id="IPR001563">
    <property type="entry name" value="Peptidase_S10"/>
</dbReference>
<dbReference type="Gene3D" id="3.40.50.1820">
    <property type="entry name" value="alpha/beta hydrolase"/>
    <property type="match status" value="1"/>
</dbReference>
<dbReference type="GO" id="GO:0004185">
    <property type="term" value="F:serine-type carboxypeptidase activity"/>
    <property type="evidence" value="ECO:0007669"/>
    <property type="project" value="InterPro"/>
</dbReference>
<dbReference type="Pfam" id="PF00450">
    <property type="entry name" value="Peptidase_S10"/>
    <property type="match status" value="1"/>
</dbReference>
<dbReference type="SUPFAM" id="SSF53474">
    <property type="entry name" value="alpha/beta-Hydrolases"/>
    <property type="match status" value="1"/>
</dbReference>
<name>A0A816MAD1_BRANA</name>
<gene>
    <name evidence="3" type="ORF">DARMORV10_C07P24340.1</name>
</gene>
<sequence>MSLTLKLLFLVLLLFVSSHHVDSGSIVKFLPGFEGPLPFELETGYIGIGEEEDIQLFYYIKSENNPIEDPLLIWLNGGPGCSSLLGLLFEKGLYNIFMDTCNDGKYVHMSIINPMIYFDTFRNLHHIFRWLTYYSWINLLDLASPTQELHLIKLVTQMKSGNNYESGSFTEEKLKKRSVALVPFRRLIARGWAPSGVASSLDGRPAFGSGVRAFFSGVGLPVQVFPVTVSSGRISVFGVASISVNVRLLLLAPSPSSPVLDGRLLSPCHAPPWWDRLMAIVFSKRRSSERPGFQRRPFWMDGFFSVKALFRRSSFQPLQFHGG</sequence>
<feature type="signal peptide" evidence="2">
    <location>
        <begin position="1"/>
        <end position="23"/>
    </location>
</feature>
<feature type="chain" id="PRO_5032344423" evidence="2">
    <location>
        <begin position="24"/>
        <end position="323"/>
    </location>
</feature>
<reference evidence="3" key="1">
    <citation type="submission" date="2021-01" db="EMBL/GenBank/DDBJ databases">
        <authorList>
            <consortium name="Genoscope - CEA"/>
            <person name="William W."/>
        </authorList>
    </citation>
    <scope>NUCLEOTIDE SEQUENCE</scope>
</reference>
<dbReference type="AlphaFoldDB" id="A0A816MAD1"/>
<dbReference type="EMBL" id="HG994371">
    <property type="protein sequence ID" value="CAF1984429.1"/>
    <property type="molecule type" value="Genomic_DNA"/>
</dbReference>